<dbReference type="OrthoDB" id="9791143at2"/>
<dbReference type="GeneID" id="96600163"/>
<dbReference type="Gene3D" id="1.10.10.10">
    <property type="entry name" value="Winged helix-like DNA-binding domain superfamily/Winged helix DNA-binding domain"/>
    <property type="match status" value="1"/>
</dbReference>
<gene>
    <name evidence="6" type="ORF">ACZ11_18255</name>
</gene>
<evidence type="ECO:0000256" key="1">
    <source>
        <dbReference type="ARBA" id="ARBA00023015"/>
    </source>
</evidence>
<proteinExistence type="predicted"/>
<protein>
    <submittedName>
        <fullName evidence="6">HxlR family transcriptional regulator</fullName>
    </submittedName>
</protein>
<dbReference type="GO" id="GO:0003677">
    <property type="term" value="F:DNA binding"/>
    <property type="evidence" value="ECO:0007669"/>
    <property type="project" value="UniProtKB-KW"/>
</dbReference>
<reference evidence="7" key="1">
    <citation type="submission" date="2015-07" db="EMBL/GenBank/DDBJ databases">
        <authorList>
            <consortium name="Consortium for Microbial Forensics and Genomics (microFORGE)"/>
            <person name="Knight B.M."/>
            <person name="Roberts D.P."/>
            <person name="Lin D."/>
            <person name="Hari K."/>
            <person name="Fletcher J."/>
            <person name="Melcher U."/>
            <person name="Blagden T."/>
            <person name="Winegar R.A."/>
        </authorList>
    </citation>
    <scope>NUCLEOTIDE SEQUENCE [LARGE SCALE GENOMIC DNA]</scope>
    <source>
        <strain evidence="7">DSM 23493</strain>
    </source>
</reference>
<dbReference type="InterPro" id="IPR002577">
    <property type="entry name" value="HTH_HxlR"/>
</dbReference>
<evidence type="ECO:0000256" key="2">
    <source>
        <dbReference type="ARBA" id="ARBA00023125"/>
    </source>
</evidence>
<dbReference type="Proteomes" id="UP000037326">
    <property type="component" value="Unassembled WGS sequence"/>
</dbReference>
<comment type="caution">
    <text evidence="6">The sequence shown here is derived from an EMBL/GenBank/DDBJ whole genome shotgun (WGS) entry which is preliminary data.</text>
</comment>
<dbReference type="PANTHER" id="PTHR33204:SF38">
    <property type="entry name" value="HTH-TYPE TRANSCRIPTIONAL ACTIVATOR HXLR"/>
    <property type="match status" value="1"/>
</dbReference>
<dbReference type="PROSITE" id="PS51118">
    <property type="entry name" value="HTH_HXLR"/>
    <property type="match status" value="1"/>
</dbReference>
<name>A0A0K9F3A4_9BACI</name>
<feature type="domain" description="HTH hxlR-type" evidence="5">
    <location>
        <begin position="20"/>
        <end position="119"/>
    </location>
</feature>
<dbReference type="SUPFAM" id="SSF46785">
    <property type="entry name" value="Winged helix' DNA-binding domain"/>
    <property type="match status" value="1"/>
</dbReference>
<evidence type="ECO:0000313" key="7">
    <source>
        <dbReference type="Proteomes" id="UP000037326"/>
    </source>
</evidence>
<dbReference type="InterPro" id="IPR036390">
    <property type="entry name" value="WH_DNA-bd_sf"/>
</dbReference>
<evidence type="ECO:0000313" key="6">
    <source>
        <dbReference type="EMBL" id="KMY29069.1"/>
    </source>
</evidence>
<accession>A0A0K9F3A4</accession>
<keyword evidence="1" id="KW-0805">Transcription regulation</keyword>
<dbReference type="InterPro" id="IPR036388">
    <property type="entry name" value="WH-like_DNA-bd_sf"/>
</dbReference>
<dbReference type="PANTHER" id="PTHR33204">
    <property type="entry name" value="TRANSCRIPTIONAL REGULATOR, MARR FAMILY"/>
    <property type="match status" value="1"/>
</dbReference>
<evidence type="ECO:0000256" key="3">
    <source>
        <dbReference type="ARBA" id="ARBA00023163"/>
    </source>
</evidence>
<evidence type="ECO:0000259" key="5">
    <source>
        <dbReference type="PROSITE" id="PS51118"/>
    </source>
</evidence>
<evidence type="ECO:0000256" key="4">
    <source>
        <dbReference type="SAM" id="MobiDB-lite"/>
    </source>
</evidence>
<dbReference type="RefSeq" id="WP_049667972.1">
    <property type="nucleotide sequence ID" value="NZ_JBIVOC010000007.1"/>
</dbReference>
<dbReference type="Pfam" id="PF01638">
    <property type="entry name" value="HxlR"/>
    <property type="match status" value="1"/>
</dbReference>
<dbReference type="EMBL" id="LFXJ01000010">
    <property type="protein sequence ID" value="KMY29069.1"/>
    <property type="molecule type" value="Genomic_DNA"/>
</dbReference>
<dbReference type="PATRIC" id="fig|582475.4.peg.2706"/>
<sequence>MSDKLREEIKERILNNDYHCEKELTLSIISGKWKVVILWHLGVEGPHRFSELQRLFPKISHKILSNQLRELMEDGIVHREVFPEVPPKVEYSMTALGMTLLPIVELMYEWGKKRIDQIKQESNEKNNEVISDDLNSDAAKVKHQSRI</sequence>
<keyword evidence="2" id="KW-0238">DNA-binding</keyword>
<feature type="region of interest" description="Disordered" evidence="4">
    <location>
        <begin position="121"/>
        <end position="147"/>
    </location>
</feature>
<organism evidence="6 7">
    <name type="scientific">Lysinibacillus xylanilyticus</name>
    <dbReference type="NCBI Taxonomy" id="582475"/>
    <lineage>
        <taxon>Bacteria</taxon>
        <taxon>Bacillati</taxon>
        <taxon>Bacillota</taxon>
        <taxon>Bacilli</taxon>
        <taxon>Bacillales</taxon>
        <taxon>Bacillaceae</taxon>
        <taxon>Lysinibacillus</taxon>
    </lineage>
</organism>
<dbReference type="AlphaFoldDB" id="A0A0K9F3A4"/>
<keyword evidence="3" id="KW-0804">Transcription</keyword>